<dbReference type="Pfam" id="PF12999">
    <property type="entry name" value="PRKCSH-like"/>
    <property type="match status" value="1"/>
</dbReference>
<dbReference type="SUPFAM" id="SSF50911">
    <property type="entry name" value="Mannose 6-phosphate receptor domain"/>
    <property type="match status" value="1"/>
</dbReference>
<dbReference type="InterPro" id="IPR002172">
    <property type="entry name" value="LDrepeatLR_classA_rpt"/>
</dbReference>
<evidence type="ECO:0000256" key="2">
    <source>
        <dbReference type="ARBA" id="ARBA00022729"/>
    </source>
</evidence>
<dbReference type="Pfam" id="PF13015">
    <property type="entry name" value="PRKCSH_1"/>
    <property type="match status" value="1"/>
</dbReference>
<keyword evidence="3" id="KW-0256">Endoplasmic reticulum</keyword>
<proteinExistence type="predicted"/>
<dbReference type="CDD" id="cd00112">
    <property type="entry name" value="LDLa"/>
    <property type="match status" value="1"/>
</dbReference>
<keyword evidence="4" id="KW-1015">Disulfide bond</keyword>
<keyword evidence="2" id="KW-0732">Signal</keyword>
<dbReference type="PANTHER" id="PTHR12630">
    <property type="entry name" value="N-LINKED OLIGOSACCHARIDE PROCESSING"/>
    <property type="match status" value="1"/>
</dbReference>
<dbReference type="GO" id="GO:0006491">
    <property type="term" value="P:N-glycan processing"/>
    <property type="evidence" value="ECO:0007669"/>
    <property type="project" value="TreeGrafter"/>
</dbReference>
<accession>A0A4P9YCZ4</accession>
<evidence type="ECO:0000313" key="7">
    <source>
        <dbReference type="EMBL" id="RKP17166.1"/>
    </source>
</evidence>
<feature type="coiled-coil region" evidence="5">
    <location>
        <begin position="192"/>
        <end position="268"/>
    </location>
</feature>
<evidence type="ECO:0000256" key="1">
    <source>
        <dbReference type="ARBA" id="ARBA00022387"/>
    </source>
</evidence>
<dbReference type="Gene3D" id="2.70.130.10">
    <property type="entry name" value="Mannose-6-phosphate receptor binding domain"/>
    <property type="match status" value="1"/>
</dbReference>
<sequence length="387" mass="44709">MDFAIVRMELTSLVFNVGQIEVGTFACQNGKFYCINKGHVPGFIKSSRVNDGVCDCCDGSDEYDGRIDCPSKCAEINKLENLSKLETLKVVEEGLKVKKRYIETRKQEREKEFNKLQDLEKKLEYLRLQLQEAENKKKELDEVLKVEEEKIGTPTENDKIKRLKNILDKINIDGEISSELAVEARDEYRDFLNDEEMYEDSKEEENEDLKKKDESWLSPLKFVKTAIDSFRSGEANAKSEIEKKKIEIDKMNSEIEEIDSQIKDLNKKLQLDVGKSNEFWPLNSYEFELCLFDKVTQHTGSETISLGKFSGWNESENYSIMLYKNGDKCWNGPYRSVKVQLECSDKETFESCEEPNKWFSTPAACDDSLLLTESSSLDSDGFYHLEL</sequence>
<dbReference type="InterPro" id="IPR036607">
    <property type="entry name" value="PRKCSH"/>
</dbReference>
<dbReference type="InterPro" id="IPR009011">
    <property type="entry name" value="Man6P_isomerase_rcpt-bd_dom_sf"/>
</dbReference>
<dbReference type="InterPro" id="IPR044865">
    <property type="entry name" value="MRH_dom"/>
</dbReference>
<dbReference type="InterPro" id="IPR039794">
    <property type="entry name" value="Gtb1-like"/>
</dbReference>
<dbReference type="InterPro" id="IPR028146">
    <property type="entry name" value="PRKCSH_N"/>
</dbReference>
<keyword evidence="5" id="KW-0175">Coiled coil</keyword>
<feature type="coiled-coil region" evidence="5">
    <location>
        <begin position="102"/>
        <end position="150"/>
    </location>
</feature>
<name>A0A4P9YCZ4_ROZAC</name>
<reference evidence="8" key="1">
    <citation type="journal article" date="2018" name="Nat. Microbiol.">
        <title>Leveraging single-cell genomics to expand the fungal tree of life.</title>
        <authorList>
            <person name="Ahrendt S.R."/>
            <person name="Quandt C.A."/>
            <person name="Ciobanu D."/>
            <person name="Clum A."/>
            <person name="Salamov A."/>
            <person name="Andreopoulos B."/>
            <person name="Cheng J.F."/>
            <person name="Woyke T."/>
            <person name="Pelin A."/>
            <person name="Henrissat B."/>
            <person name="Reynolds N.K."/>
            <person name="Benny G.L."/>
            <person name="Smith M.E."/>
            <person name="James T.Y."/>
            <person name="Grigoriev I.V."/>
        </authorList>
    </citation>
    <scope>NUCLEOTIDE SEQUENCE [LARGE SCALE GENOMIC DNA]</scope>
    <source>
        <strain evidence="8">CSF55</strain>
    </source>
</reference>
<dbReference type="Proteomes" id="UP000281549">
    <property type="component" value="Unassembled WGS sequence"/>
</dbReference>
<evidence type="ECO:0000313" key="8">
    <source>
        <dbReference type="Proteomes" id="UP000281549"/>
    </source>
</evidence>
<evidence type="ECO:0000256" key="3">
    <source>
        <dbReference type="ARBA" id="ARBA00022824"/>
    </source>
</evidence>
<protein>
    <recommendedName>
        <fullName evidence="1">Glucosidase 2 subunit beta</fullName>
    </recommendedName>
</protein>
<feature type="domain" description="MRH" evidence="6">
    <location>
        <begin position="258"/>
        <end position="387"/>
    </location>
</feature>
<dbReference type="EMBL" id="ML005990">
    <property type="protein sequence ID" value="RKP17166.1"/>
    <property type="molecule type" value="Genomic_DNA"/>
</dbReference>
<dbReference type="AlphaFoldDB" id="A0A4P9YCZ4"/>
<organism evidence="7 8">
    <name type="scientific">Rozella allomycis (strain CSF55)</name>
    <dbReference type="NCBI Taxonomy" id="988480"/>
    <lineage>
        <taxon>Eukaryota</taxon>
        <taxon>Fungi</taxon>
        <taxon>Fungi incertae sedis</taxon>
        <taxon>Cryptomycota</taxon>
        <taxon>Cryptomycota incertae sedis</taxon>
        <taxon>Rozella</taxon>
    </lineage>
</organism>
<evidence type="ECO:0000256" key="5">
    <source>
        <dbReference type="SAM" id="Coils"/>
    </source>
</evidence>
<dbReference type="PANTHER" id="PTHR12630:SF1">
    <property type="entry name" value="GLUCOSIDASE 2 SUBUNIT BETA"/>
    <property type="match status" value="1"/>
</dbReference>
<evidence type="ECO:0000259" key="6">
    <source>
        <dbReference type="PROSITE" id="PS51914"/>
    </source>
</evidence>
<gene>
    <name evidence="7" type="ORF">ROZALSC1DRAFT_24481</name>
</gene>
<dbReference type="GO" id="GO:0017177">
    <property type="term" value="C:glucosidase II complex"/>
    <property type="evidence" value="ECO:0007669"/>
    <property type="project" value="TreeGrafter"/>
</dbReference>
<evidence type="ECO:0000256" key="4">
    <source>
        <dbReference type="ARBA" id="ARBA00023157"/>
    </source>
</evidence>
<dbReference type="PROSITE" id="PS51914">
    <property type="entry name" value="MRH"/>
    <property type="match status" value="1"/>
</dbReference>